<evidence type="ECO:0000313" key="2">
    <source>
        <dbReference type="WBParaSite" id="nRc.2.0.1.t40713-RA"/>
    </source>
</evidence>
<evidence type="ECO:0000313" key="1">
    <source>
        <dbReference type="Proteomes" id="UP000887565"/>
    </source>
</evidence>
<proteinExistence type="predicted"/>
<dbReference type="AlphaFoldDB" id="A0A915KSV3"/>
<name>A0A915KSV3_ROMCU</name>
<dbReference type="WBParaSite" id="nRc.2.0.1.t40713-RA">
    <property type="protein sequence ID" value="nRc.2.0.1.t40713-RA"/>
    <property type="gene ID" value="nRc.2.0.1.g40713"/>
</dbReference>
<accession>A0A915KSV3</accession>
<keyword evidence="1" id="KW-1185">Reference proteome</keyword>
<protein>
    <submittedName>
        <fullName evidence="2">Uncharacterized protein</fullName>
    </submittedName>
</protein>
<sequence>MSNQGGNAQHPLAMPSDEIRRLQSEMALLTTHIARLTDKQITPLRAQHPKSAGPSNATATGAGRCYFCQRSPNAGGDCPAVSPTEVANAFGETLRLVNDDVSIIEAWPFPMSTAAQSLKIGILREVHLCRALVSNFPGEEMISLDDDDEE</sequence>
<dbReference type="Proteomes" id="UP000887565">
    <property type="component" value="Unplaced"/>
</dbReference>
<organism evidence="1 2">
    <name type="scientific">Romanomermis culicivorax</name>
    <name type="common">Nematode worm</name>
    <dbReference type="NCBI Taxonomy" id="13658"/>
    <lineage>
        <taxon>Eukaryota</taxon>
        <taxon>Metazoa</taxon>
        <taxon>Ecdysozoa</taxon>
        <taxon>Nematoda</taxon>
        <taxon>Enoplea</taxon>
        <taxon>Dorylaimia</taxon>
        <taxon>Mermithida</taxon>
        <taxon>Mermithoidea</taxon>
        <taxon>Mermithidae</taxon>
        <taxon>Romanomermis</taxon>
    </lineage>
</organism>
<reference evidence="2" key="1">
    <citation type="submission" date="2022-11" db="UniProtKB">
        <authorList>
            <consortium name="WormBaseParasite"/>
        </authorList>
    </citation>
    <scope>IDENTIFICATION</scope>
</reference>